<accession>A0A2D2B4E9</accession>
<evidence type="ECO:0000259" key="3">
    <source>
        <dbReference type="Pfam" id="PF03968"/>
    </source>
</evidence>
<dbReference type="InterPro" id="IPR052037">
    <property type="entry name" value="LPS_export_LptA"/>
</dbReference>
<dbReference type="EMBL" id="CP024201">
    <property type="protein sequence ID" value="ATQ45150.1"/>
    <property type="molecule type" value="Genomic_DNA"/>
</dbReference>
<keyword evidence="5" id="KW-1185">Reference proteome</keyword>
<evidence type="ECO:0000313" key="4">
    <source>
        <dbReference type="EMBL" id="ATQ45150.1"/>
    </source>
</evidence>
<dbReference type="PANTHER" id="PTHR36504">
    <property type="entry name" value="LIPOPOLYSACCHARIDE EXPORT SYSTEM PROTEIN LPTA"/>
    <property type="match status" value="1"/>
</dbReference>
<feature type="chain" id="PRO_5013871098" description="Organic solvent tolerance-like N-terminal domain-containing protein" evidence="2">
    <location>
        <begin position="28"/>
        <end position="173"/>
    </location>
</feature>
<protein>
    <recommendedName>
        <fullName evidence="3">Organic solvent tolerance-like N-terminal domain-containing protein</fullName>
    </recommendedName>
</protein>
<dbReference type="KEGG" id="cmb:CSW64_21550"/>
<sequence length="173" mass="18091">MRSAGTKLGLAVAATAGLALAAGPASAQLDPRAPIDITADSSVTVQSQCQTTWSGAVEALQAATRLRADTVKLFARKSGDSCGTSDRMEANGQVYFVTPERTVRADDAVYTFGNQTIVLTGNVIVVQGKSVVRGDRMVINTGTGEANMTSAAKGRNKPGRVRGVFYPNEQGKR</sequence>
<dbReference type="GO" id="GO:0030288">
    <property type="term" value="C:outer membrane-bounded periplasmic space"/>
    <property type="evidence" value="ECO:0007669"/>
    <property type="project" value="TreeGrafter"/>
</dbReference>
<name>A0A2D2B4E9_9CAUL</name>
<dbReference type="GO" id="GO:0017089">
    <property type="term" value="F:glycolipid transfer activity"/>
    <property type="evidence" value="ECO:0007669"/>
    <property type="project" value="TreeGrafter"/>
</dbReference>
<gene>
    <name evidence="4" type="ORF">CSW64_21550</name>
</gene>
<dbReference type="Proteomes" id="UP000228945">
    <property type="component" value="Chromosome"/>
</dbReference>
<dbReference type="OrthoDB" id="7171889at2"/>
<evidence type="ECO:0000256" key="2">
    <source>
        <dbReference type="SAM" id="SignalP"/>
    </source>
</evidence>
<reference evidence="4 5" key="1">
    <citation type="submission" date="2017-10" db="EMBL/GenBank/DDBJ databases">
        <title>Genome sequence of Caulobacter mirabilis FWC38.</title>
        <authorList>
            <person name="Fiebig A."/>
            <person name="Crosson S."/>
        </authorList>
    </citation>
    <scope>NUCLEOTIDE SEQUENCE [LARGE SCALE GENOMIC DNA]</scope>
    <source>
        <strain evidence="4 5">FWC 38</strain>
    </source>
</reference>
<dbReference type="Pfam" id="PF03968">
    <property type="entry name" value="LptD_N"/>
    <property type="match status" value="1"/>
</dbReference>
<evidence type="ECO:0000313" key="5">
    <source>
        <dbReference type="Proteomes" id="UP000228945"/>
    </source>
</evidence>
<feature type="signal peptide" evidence="2">
    <location>
        <begin position="1"/>
        <end position="27"/>
    </location>
</feature>
<dbReference type="GO" id="GO:0015920">
    <property type="term" value="P:lipopolysaccharide transport"/>
    <property type="evidence" value="ECO:0007669"/>
    <property type="project" value="TreeGrafter"/>
</dbReference>
<dbReference type="InterPro" id="IPR005653">
    <property type="entry name" value="OstA-like_N"/>
</dbReference>
<dbReference type="RefSeq" id="WP_099624387.1">
    <property type="nucleotide sequence ID" value="NZ_CP024201.1"/>
</dbReference>
<feature type="domain" description="Organic solvent tolerance-like N-terminal" evidence="3">
    <location>
        <begin position="37"/>
        <end position="144"/>
    </location>
</feature>
<dbReference type="GO" id="GO:0009279">
    <property type="term" value="C:cell outer membrane"/>
    <property type="evidence" value="ECO:0007669"/>
    <property type="project" value="TreeGrafter"/>
</dbReference>
<keyword evidence="1 2" id="KW-0732">Signal</keyword>
<dbReference type="AlphaFoldDB" id="A0A2D2B4E9"/>
<dbReference type="PANTHER" id="PTHR36504:SF1">
    <property type="entry name" value="LIPOPOLYSACCHARIDE EXPORT SYSTEM PROTEIN LPTA"/>
    <property type="match status" value="1"/>
</dbReference>
<dbReference type="Gene3D" id="2.60.450.10">
    <property type="entry name" value="Lipopolysaccharide (LPS) transport protein A like domain"/>
    <property type="match status" value="1"/>
</dbReference>
<evidence type="ECO:0000256" key="1">
    <source>
        <dbReference type="ARBA" id="ARBA00022729"/>
    </source>
</evidence>
<proteinExistence type="predicted"/>
<organism evidence="4 5">
    <name type="scientific">Caulobacter mirabilis</name>
    <dbReference type="NCBI Taxonomy" id="69666"/>
    <lineage>
        <taxon>Bacteria</taxon>
        <taxon>Pseudomonadati</taxon>
        <taxon>Pseudomonadota</taxon>
        <taxon>Alphaproteobacteria</taxon>
        <taxon>Caulobacterales</taxon>
        <taxon>Caulobacteraceae</taxon>
        <taxon>Caulobacter</taxon>
    </lineage>
</organism>